<comment type="similarity">
    <text evidence="1">Belongs to the BolA/IbaG family.</text>
</comment>
<dbReference type="Proteomes" id="UP000443582">
    <property type="component" value="Unassembled WGS sequence"/>
</dbReference>
<reference evidence="3" key="1">
    <citation type="journal article" date="2019" name="Int. J. Syst. Evol. Microbiol.">
        <title>Halobacteriovorax valvorus sp. nov., a novel prokaryotic predator isolated from coastal seawater of China.</title>
        <authorList>
            <person name="Chen M.-X."/>
        </authorList>
    </citation>
    <scope>NUCLEOTIDE SEQUENCE [LARGE SCALE GENOMIC DNA]</scope>
    <source>
        <strain evidence="3">BL9</strain>
    </source>
</reference>
<dbReference type="PIRSF" id="PIRSF003113">
    <property type="entry name" value="BolA"/>
    <property type="match status" value="1"/>
</dbReference>
<evidence type="ECO:0000256" key="1">
    <source>
        <dbReference type="RuleBase" id="RU003860"/>
    </source>
</evidence>
<accession>A0ABY0IDU5</accession>
<dbReference type="InterPro" id="IPR036065">
    <property type="entry name" value="BolA-like_sf"/>
</dbReference>
<organism evidence="2 3">
    <name type="scientific">Halobacteriovorax vibrionivorans</name>
    <dbReference type="NCBI Taxonomy" id="2152716"/>
    <lineage>
        <taxon>Bacteria</taxon>
        <taxon>Pseudomonadati</taxon>
        <taxon>Bdellovibrionota</taxon>
        <taxon>Bacteriovoracia</taxon>
        <taxon>Bacteriovoracales</taxon>
        <taxon>Halobacteriovoraceae</taxon>
        <taxon>Halobacteriovorax</taxon>
    </lineage>
</organism>
<sequence length="83" mass="9379">MLFEQVKTIIEENIKDSQVQVYDLTGGGDHLGITIISDEFKGKMLLAQHRMVMDILKQKLSEDLHAVQLKTLTVEQAQNQGLI</sequence>
<dbReference type="InterPro" id="IPR045115">
    <property type="entry name" value="BOL2"/>
</dbReference>
<evidence type="ECO:0000313" key="2">
    <source>
        <dbReference type="EMBL" id="RZF21133.1"/>
    </source>
</evidence>
<dbReference type="Gene3D" id="3.30.300.90">
    <property type="entry name" value="BolA-like"/>
    <property type="match status" value="1"/>
</dbReference>
<dbReference type="Pfam" id="PF01722">
    <property type="entry name" value="BolA"/>
    <property type="match status" value="1"/>
</dbReference>
<evidence type="ECO:0000313" key="3">
    <source>
        <dbReference type="Proteomes" id="UP000443582"/>
    </source>
</evidence>
<comment type="caution">
    <text evidence="2">The sequence shown here is derived from an EMBL/GenBank/DDBJ whole genome shotgun (WGS) entry which is preliminary data.</text>
</comment>
<gene>
    <name evidence="2" type="ORF">DAY19_14230</name>
</gene>
<dbReference type="EMBL" id="QDKL01000003">
    <property type="protein sequence ID" value="RZF21133.1"/>
    <property type="molecule type" value="Genomic_DNA"/>
</dbReference>
<dbReference type="SUPFAM" id="SSF82657">
    <property type="entry name" value="BolA-like"/>
    <property type="match status" value="1"/>
</dbReference>
<dbReference type="InterPro" id="IPR002634">
    <property type="entry name" value="BolA"/>
</dbReference>
<name>A0ABY0IDU5_9BACT</name>
<protein>
    <submittedName>
        <fullName evidence="2">BolA family transcriptional regulator</fullName>
    </submittedName>
</protein>
<proteinExistence type="inferred from homology"/>
<dbReference type="PANTHER" id="PTHR12735:SF27">
    <property type="entry name" value="BOLA-LIKE PROTEIN 2"/>
    <property type="match status" value="1"/>
</dbReference>
<dbReference type="RefSeq" id="WP_115363642.1">
    <property type="nucleotide sequence ID" value="NZ_QDKL01000003.1"/>
</dbReference>
<keyword evidence="3" id="KW-1185">Reference proteome</keyword>
<dbReference type="PANTHER" id="PTHR12735">
    <property type="entry name" value="BOLA-LIKE PROTEIN-RELATED"/>
    <property type="match status" value="1"/>
</dbReference>